<comment type="caution">
    <text evidence="2">The sequence shown here is derived from an EMBL/GenBank/DDBJ whole genome shotgun (WGS) entry which is preliminary data.</text>
</comment>
<dbReference type="RefSeq" id="WP_310030996.1">
    <property type="nucleotide sequence ID" value="NZ_JAVDRL010000005.1"/>
</dbReference>
<keyword evidence="3" id="KW-1185">Reference proteome</keyword>
<protein>
    <submittedName>
        <fullName evidence="2">Uncharacterized protein</fullName>
    </submittedName>
</protein>
<gene>
    <name evidence="2" type="ORF">J2800_001909</name>
</gene>
<sequence>MAQPDVTNGEETDDAYDPSTVEANRNIQQGGGVGARDLARQDEPAEIVTPDGDDSDDDAPVEALGTAHPKT</sequence>
<evidence type="ECO:0000313" key="3">
    <source>
        <dbReference type="Proteomes" id="UP001262754"/>
    </source>
</evidence>
<dbReference type="EMBL" id="JAVDRL010000005">
    <property type="protein sequence ID" value="MDR6531167.1"/>
    <property type="molecule type" value="Genomic_DNA"/>
</dbReference>
<organism evidence="2 3">
    <name type="scientific">Caulobacter rhizosphaerae</name>
    <dbReference type="NCBI Taxonomy" id="2010972"/>
    <lineage>
        <taxon>Bacteria</taxon>
        <taxon>Pseudomonadati</taxon>
        <taxon>Pseudomonadota</taxon>
        <taxon>Alphaproteobacteria</taxon>
        <taxon>Caulobacterales</taxon>
        <taxon>Caulobacteraceae</taxon>
        <taxon>Caulobacter</taxon>
    </lineage>
</organism>
<feature type="region of interest" description="Disordered" evidence="1">
    <location>
        <begin position="1"/>
        <end position="71"/>
    </location>
</feature>
<dbReference type="Proteomes" id="UP001262754">
    <property type="component" value="Unassembled WGS sequence"/>
</dbReference>
<accession>A0ABU1MYA6</accession>
<proteinExistence type="predicted"/>
<evidence type="ECO:0000256" key="1">
    <source>
        <dbReference type="SAM" id="MobiDB-lite"/>
    </source>
</evidence>
<name>A0ABU1MYA6_9CAUL</name>
<feature type="compositionally biased region" description="Acidic residues" evidence="1">
    <location>
        <begin position="51"/>
        <end position="60"/>
    </location>
</feature>
<evidence type="ECO:0000313" key="2">
    <source>
        <dbReference type="EMBL" id="MDR6531167.1"/>
    </source>
</evidence>
<reference evidence="2 3" key="1">
    <citation type="submission" date="2023-07" db="EMBL/GenBank/DDBJ databases">
        <title>Sorghum-associated microbial communities from plants grown in Nebraska, USA.</title>
        <authorList>
            <person name="Schachtman D."/>
        </authorList>
    </citation>
    <scope>NUCLEOTIDE SEQUENCE [LARGE SCALE GENOMIC DNA]</scope>
    <source>
        <strain evidence="2 3">DS2154</strain>
    </source>
</reference>